<comment type="caution">
    <text evidence="1">The sequence shown here is derived from an EMBL/GenBank/DDBJ whole genome shotgun (WGS) entry which is preliminary data.</text>
</comment>
<reference evidence="1" key="2">
    <citation type="submission" date="2023-05" db="EMBL/GenBank/DDBJ databases">
        <authorList>
            <person name="Fouks B."/>
        </authorList>
    </citation>
    <scope>NUCLEOTIDE SEQUENCE</scope>
    <source>
        <strain evidence="1">Stay&amp;Tobe</strain>
        <tissue evidence="1">Testes</tissue>
    </source>
</reference>
<dbReference type="EMBL" id="JASPKZ010002315">
    <property type="protein sequence ID" value="KAJ9595794.1"/>
    <property type="molecule type" value="Genomic_DNA"/>
</dbReference>
<dbReference type="AlphaFoldDB" id="A0AAD8AB35"/>
<dbReference type="Proteomes" id="UP001233999">
    <property type="component" value="Unassembled WGS sequence"/>
</dbReference>
<gene>
    <name evidence="1" type="ORF">L9F63_013038</name>
</gene>
<accession>A0AAD8AB35</accession>
<name>A0AAD8AB35_DIPPU</name>
<evidence type="ECO:0000313" key="2">
    <source>
        <dbReference type="Proteomes" id="UP001233999"/>
    </source>
</evidence>
<feature type="non-terminal residue" evidence="1">
    <location>
        <position position="1"/>
    </location>
</feature>
<dbReference type="Gene3D" id="6.10.250.980">
    <property type="match status" value="1"/>
</dbReference>
<reference evidence="1" key="1">
    <citation type="journal article" date="2023" name="IScience">
        <title>Live-bearing cockroach genome reveals convergent evolutionary mechanisms linked to viviparity in insects and beyond.</title>
        <authorList>
            <person name="Fouks B."/>
            <person name="Harrison M.C."/>
            <person name="Mikhailova A.A."/>
            <person name="Marchal E."/>
            <person name="English S."/>
            <person name="Carruthers M."/>
            <person name="Jennings E.C."/>
            <person name="Chiamaka E.L."/>
            <person name="Frigard R.A."/>
            <person name="Pippel M."/>
            <person name="Attardo G.M."/>
            <person name="Benoit J.B."/>
            <person name="Bornberg-Bauer E."/>
            <person name="Tobe S.S."/>
        </authorList>
    </citation>
    <scope>NUCLEOTIDE SEQUENCE</scope>
    <source>
        <strain evidence="1">Stay&amp;Tobe</strain>
    </source>
</reference>
<dbReference type="SUPFAM" id="SSF158457">
    <property type="entry name" value="Orange domain-like"/>
    <property type="match status" value="1"/>
</dbReference>
<evidence type="ECO:0000313" key="1">
    <source>
        <dbReference type="EMBL" id="KAJ9595794.1"/>
    </source>
</evidence>
<organism evidence="1 2">
    <name type="scientific">Diploptera punctata</name>
    <name type="common">Pacific beetle cockroach</name>
    <dbReference type="NCBI Taxonomy" id="6984"/>
    <lineage>
        <taxon>Eukaryota</taxon>
        <taxon>Metazoa</taxon>
        <taxon>Ecdysozoa</taxon>
        <taxon>Arthropoda</taxon>
        <taxon>Hexapoda</taxon>
        <taxon>Insecta</taxon>
        <taxon>Pterygota</taxon>
        <taxon>Neoptera</taxon>
        <taxon>Polyneoptera</taxon>
        <taxon>Dictyoptera</taxon>
        <taxon>Blattodea</taxon>
        <taxon>Blaberoidea</taxon>
        <taxon>Blaberidae</taxon>
        <taxon>Diplopterinae</taxon>
        <taxon>Diploptera</taxon>
    </lineage>
</organism>
<sequence>EETDDSLTDEDEADSSFEDREVVLAGYEFCHKEALRFLVEEEKLGPEHPAVRELTAHLSARRNGLDSAQVLDNYLLMTSQSAESINV</sequence>
<proteinExistence type="predicted"/>
<protein>
    <submittedName>
        <fullName evidence="1">Uncharacterized protein</fullName>
    </submittedName>
</protein>
<keyword evidence="2" id="KW-1185">Reference proteome</keyword>